<reference evidence="20 21" key="1">
    <citation type="submission" date="2024-05" db="EMBL/GenBank/DDBJ databases">
        <authorList>
            <person name="Park S."/>
        </authorList>
    </citation>
    <scope>NUCLEOTIDE SEQUENCE [LARGE SCALE GENOMIC DNA]</scope>
    <source>
        <strain evidence="20 21">DGU5</strain>
    </source>
</reference>
<evidence type="ECO:0000256" key="5">
    <source>
        <dbReference type="ARBA" id="ARBA00010185"/>
    </source>
</evidence>
<evidence type="ECO:0000256" key="16">
    <source>
        <dbReference type="ARBA" id="ARBA00023209"/>
    </source>
</evidence>
<dbReference type="EC" id="2.7.7.41" evidence="6 18"/>
<protein>
    <recommendedName>
        <fullName evidence="7 18">Phosphatidate cytidylyltransferase</fullName>
        <ecNumber evidence="6 18">2.7.7.41</ecNumber>
    </recommendedName>
</protein>
<gene>
    <name evidence="20" type="ORF">ABDJ38_03365</name>
</gene>
<keyword evidence="11 18" id="KW-0812">Transmembrane</keyword>
<comment type="subcellular location">
    <subcellularLocation>
        <location evidence="2">Cell membrane</location>
        <topology evidence="2">Multi-pass membrane protein</topology>
    </subcellularLocation>
</comment>
<evidence type="ECO:0000256" key="12">
    <source>
        <dbReference type="ARBA" id="ARBA00022695"/>
    </source>
</evidence>
<name>A0ABV0CU71_9SPHN</name>
<comment type="similarity">
    <text evidence="5 18">Belongs to the CDS family.</text>
</comment>
<evidence type="ECO:0000256" key="11">
    <source>
        <dbReference type="ARBA" id="ARBA00022692"/>
    </source>
</evidence>
<feature type="transmembrane region" description="Helical" evidence="19">
    <location>
        <begin position="236"/>
        <end position="255"/>
    </location>
</feature>
<evidence type="ECO:0000256" key="3">
    <source>
        <dbReference type="ARBA" id="ARBA00005119"/>
    </source>
</evidence>
<dbReference type="RefSeq" id="WP_346783650.1">
    <property type="nucleotide sequence ID" value="NZ_JBDLBR010000001.1"/>
</dbReference>
<evidence type="ECO:0000313" key="20">
    <source>
        <dbReference type="EMBL" id="MEN7536207.1"/>
    </source>
</evidence>
<dbReference type="GO" id="GO:0016779">
    <property type="term" value="F:nucleotidyltransferase activity"/>
    <property type="evidence" value="ECO:0007669"/>
    <property type="project" value="UniProtKB-KW"/>
</dbReference>
<accession>A0ABV0CU71</accession>
<comment type="pathway">
    <text evidence="3 18">Phospholipid metabolism; CDP-diacylglycerol biosynthesis; CDP-diacylglycerol from sn-glycerol 3-phosphate: step 3/3.</text>
</comment>
<feature type="transmembrane region" description="Helical" evidence="19">
    <location>
        <begin position="64"/>
        <end position="86"/>
    </location>
</feature>
<sequence>MEGADRKAKGASDLGVRAASAVVMLAGAGLAIWLGGWVLTAFIVAVGAAGFWEFSRIANAGFTGGARLAWTAFGAIYLGLAAFVLAGVSAQSLSWLVLIISTVIAVDVFAYFFGRSIGGPKIAPRISPSKTWAGLGGGAIGAALAIVLNSQIPRWLCEWREPGYAPMHGGFATSCSQYWQPHAEQYAALIGVGLLIAIVAQSGDFLESWLKRKAGMKDSSNLIPGHGGVLDRIDGLVAVSILVGLYLLITSPQIFGLS</sequence>
<evidence type="ECO:0000256" key="6">
    <source>
        <dbReference type="ARBA" id="ARBA00012487"/>
    </source>
</evidence>
<evidence type="ECO:0000256" key="14">
    <source>
        <dbReference type="ARBA" id="ARBA00023098"/>
    </source>
</evidence>
<feature type="transmembrane region" description="Helical" evidence="19">
    <location>
        <begin position="132"/>
        <end position="152"/>
    </location>
</feature>
<dbReference type="InterPro" id="IPR000374">
    <property type="entry name" value="PC_trans"/>
</dbReference>
<evidence type="ECO:0000256" key="1">
    <source>
        <dbReference type="ARBA" id="ARBA00001698"/>
    </source>
</evidence>
<feature type="transmembrane region" description="Helical" evidence="19">
    <location>
        <begin position="186"/>
        <end position="206"/>
    </location>
</feature>
<evidence type="ECO:0000256" key="2">
    <source>
        <dbReference type="ARBA" id="ARBA00004651"/>
    </source>
</evidence>
<keyword evidence="10 18" id="KW-0808">Transferase</keyword>
<proteinExistence type="inferred from homology"/>
<keyword evidence="14" id="KW-0443">Lipid metabolism</keyword>
<comment type="catalytic activity">
    <reaction evidence="1 18">
        <text>a 1,2-diacyl-sn-glycero-3-phosphate + CTP + H(+) = a CDP-1,2-diacyl-sn-glycerol + diphosphate</text>
        <dbReference type="Rhea" id="RHEA:16229"/>
        <dbReference type="ChEBI" id="CHEBI:15378"/>
        <dbReference type="ChEBI" id="CHEBI:33019"/>
        <dbReference type="ChEBI" id="CHEBI:37563"/>
        <dbReference type="ChEBI" id="CHEBI:58332"/>
        <dbReference type="ChEBI" id="CHEBI:58608"/>
        <dbReference type="EC" id="2.7.7.41"/>
    </reaction>
</comment>
<evidence type="ECO:0000256" key="8">
    <source>
        <dbReference type="ARBA" id="ARBA00022475"/>
    </source>
</evidence>
<keyword evidence="17" id="KW-1208">Phospholipid metabolism</keyword>
<dbReference type="Proteomes" id="UP001484535">
    <property type="component" value="Unassembled WGS sequence"/>
</dbReference>
<evidence type="ECO:0000256" key="9">
    <source>
        <dbReference type="ARBA" id="ARBA00022516"/>
    </source>
</evidence>
<keyword evidence="9" id="KW-0444">Lipid biosynthesis</keyword>
<comment type="pathway">
    <text evidence="4">Lipid metabolism.</text>
</comment>
<feature type="transmembrane region" description="Helical" evidence="19">
    <location>
        <begin position="92"/>
        <end position="112"/>
    </location>
</feature>
<keyword evidence="21" id="KW-1185">Reference proteome</keyword>
<comment type="caution">
    <text evidence="20">The sequence shown here is derived from an EMBL/GenBank/DDBJ whole genome shotgun (WGS) entry which is preliminary data.</text>
</comment>
<evidence type="ECO:0000256" key="18">
    <source>
        <dbReference type="RuleBase" id="RU003938"/>
    </source>
</evidence>
<evidence type="ECO:0000256" key="17">
    <source>
        <dbReference type="ARBA" id="ARBA00023264"/>
    </source>
</evidence>
<dbReference type="Pfam" id="PF01148">
    <property type="entry name" value="CTP_transf_1"/>
    <property type="match status" value="1"/>
</dbReference>
<keyword evidence="16" id="KW-0594">Phospholipid biosynthesis</keyword>
<organism evidence="20 21">
    <name type="scientific">Aurantiacibacter flavus</name>
    <dbReference type="NCBI Taxonomy" id="3145232"/>
    <lineage>
        <taxon>Bacteria</taxon>
        <taxon>Pseudomonadati</taxon>
        <taxon>Pseudomonadota</taxon>
        <taxon>Alphaproteobacteria</taxon>
        <taxon>Sphingomonadales</taxon>
        <taxon>Erythrobacteraceae</taxon>
        <taxon>Aurantiacibacter</taxon>
    </lineage>
</organism>
<keyword evidence="12 18" id="KW-0548">Nucleotidyltransferase</keyword>
<dbReference type="PROSITE" id="PS01315">
    <property type="entry name" value="CDS"/>
    <property type="match status" value="1"/>
</dbReference>
<keyword evidence="8" id="KW-1003">Cell membrane</keyword>
<dbReference type="PANTHER" id="PTHR46382:SF1">
    <property type="entry name" value="PHOSPHATIDATE CYTIDYLYLTRANSFERASE"/>
    <property type="match status" value="1"/>
</dbReference>
<keyword evidence="15 19" id="KW-0472">Membrane</keyword>
<dbReference type="EMBL" id="JBDLBR010000001">
    <property type="protein sequence ID" value="MEN7536207.1"/>
    <property type="molecule type" value="Genomic_DNA"/>
</dbReference>
<evidence type="ECO:0000256" key="4">
    <source>
        <dbReference type="ARBA" id="ARBA00005189"/>
    </source>
</evidence>
<evidence type="ECO:0000256" key="10">
    <source>
        <dbReference type="ARBA" id="ARBA00022679"/>
    </source>
</evidence>
<dbReference type="PANTHER" id="PTHR46382">
    <property type="entry name" value="PHOSPHATIDATE CYTIDYLYLTRANSFERASE"/>
    <property type="match status" value="1"/>
</dbReference>
<evidence type="ECO:0000256" key="7">
    <source>
        <dbReference type="ARBA" id="ARBA00019373"/>
    </source>
</evidence>
<keyword evidence="13 19" id="KW-1133">Transmembrane helix</keyword>
<evidence type="ECO:0000256" key="19">
    <source>
        <dbReference type="SAM" id="Phobius"/>
    </source>
</evidence>
<evidence type="ECO:0000313" key="21">
    <source>
        <dbReference type="Proteomes" id="UP001484535"/>
    </source>
</evidence>
<evidence type="ECO:0000256" key="13">
    <source>
        <dbReference type="ARBA" id="ARBA00022989"/>
    </source>
</evidence>
<feature type="transmembrane region" description="Helical" evidence="19">
    <location>
        <begin position="30"/>
        <end position="52"/>
    </location>
</feature>
<evidence type="ECO:0000256" key="15">
    <source>
        <dbReference type="ARBA" id="ARBA00023136"/>
    </source>
</evidence>